<reference evidence="2 3" key="2">
    <citation type="journal article" date="2014" name="PLoS ONE">
        <title>Evolution of mitochondria reconstructed from the energy metabolism of living bacteria.</title>
        <authorList>
            <person name="Degli Esposti M."/>
            <person name="Chouaia B."/>
            <person name="Comandatore F."/>
            <person name="Crotti E."/>
            <person name="Sassera D."/>
            <person name="Lievens P.M."/>
            <person name="Daffonchio D."/>
            <person name="Bandi C."/>
        </authorList>
    </citation>
    <scope>NUCLEOTIDE SEQUENCE [LARGE SCALE GENOMIC DNA]</scope>
    <source>
        <strain evidence="2 3">SF2.1</strain>
    </source>
</reference>
<reference evidence="2 3" key="1">
    <citation type="journal article" date="2014" name="Genome Biol. Evol.">
        <title>Acetic acid bacteria genomes reveal functional traits for adaptation to life in insect guts.</title>
        <authorList>
            <person name="Chouaia B."/>
            <person name="Gaiarsa S."/>
            <person name="Crotti E."/>
            <person name="Comandatore F."/>
            <person name="Degli Esposti M."/>
            <person name="Ricci I."/>
            <person name="Alma A."/>
            <person name="Favia G."/>
            <person name="Bandi C."/>
            <person name="Daffonchio D."/>
        </authorList>
    </citation>
    <scope>NUCLEOTIDE SEQUENCE [LARGE SCALE GENOMIC DNA]</scope>
    <source>
        <strain evidence="2 3">SF2.1</strain>
    </source>
</reference>
<dbReference type="AlphaFoldDB" id="A0A060QG45"/>
<evidence type="ECO:0008006" key="4">
    <source>
        <dbReference type="Google" id="ProtNLM"/>
    </source>
</evidence>
<evidence type="ECO:0000313" key="3">
    <source>
        <dbReference type="Proteomes" id="UP000027583"/>
    </source>
</evidence>
<dbReference type="Pfam" id="PF10617">
    <property type="entry name" value="DUF2474"/>
    <property type="match status" value="1"/>
</dbReference>
<comment type="caution">
    <text evidence="2">The sequence shown here is derived from an EMBL/GenBank/DDBJ whole genome shotgun (WGS) entry which is preliminary data.</text>
</comment>
<dbReference type="InterPro" id="IPR018895">
    <property type="entry name" value="DUF2474"/>
</dbReference>
<name>A0A060QG45_9PROT</name>
<dbReference type="GeneID" id="78227852"/>
<dbReference type="RefSeq" id="WP_122039115.1">
    <property type="nucleotide sequence ID" value="NZ_CBLX010000013.1"/>
</dbReference>
<keyword evidence="1" id="KW-0472">Membrane</keyword>
<keyword evidence="1" id="KW-0812">Transmembrane</keyword>
<keyword evidence="1" id="KW-1133">Transmembrane helix</keyword>
<proteinExistence type="predicted"/>
<gene>
    <name evidence="2" type="ORF">ASAP_1885</name>
</gene>
<sequence length="44" mass="4752">MPASPAPSSSFLARLGWFVGLWAGGVVTLAIVATLLRIIIFHQW</sequence>
<dbReference type="Proteomes" id="UP000027583">
    <property type="component" value="Unassembled WGS sequence"/>
</dbReference>
<organism evidence="2 3">
    <name type="scientific">Asaia bogorensis</name>
    <dbReference type="NCBI Taxonomy" id="91915"/>
    <lineage>
        <taxon>Bacteria</taxon>
        <taxon>Pseudomonadati</taxon>
        <taxon>Pseudomonadota</taxon>
        <taxon>Alphaproteobacteria</taxon>
        <taxon>Acetobacterales</taxon>
        <taxon>Acetobacteraceae</taxon>
        <taxon>Asaia</taxon>
    </lineage>
</organism>
<evidence type="ECO:0000256" key="1">
    <source>
        <dbReference type="SAM" id="Phobius"/>
    </source>
</evidence>
<dbReference type="EMBL" id="CBLX010000013">
    <property type="protein sequence ID" value="CDG39930.1"/>
    <property type="molecule type" value="Genomic_DNA"/>
</dbReference>
<protein>
    <recommendedName>
        <fullName evidence="4">DUF2474 domain-containing protein</fullName>
    </recommendedName>
</protein>
<evidence type="ECO:0000313" key="2">
    <source>
        <dbReference type="EMBL" id="CDG39930.1"/>
    </source>
</evidence>
<accession>A0A060QG45</accession>
<feature type="transmembrane region" description="Helical" evidence="1">
    <location>
        <begin position="15"/>
        <end position="40"/>
    </location>
</feature>